<evidence type="ECO:0000313" key="1">
    <source>
        <dbReference type="EMBL" id="CAG9187620.1"/>
    </source>
</evidence>
<name>A0ABN7ZRM3_9BURK</name>
<keyword evidence="2" id="KW-1185">Reference proteome</keyword>
<dbReference type="Proteomes" id="UP000701702">
    <property type="component" value="Unassembled WGS sequence"/>
</dbReference>
<reference evidence="1 2" key="1">
    <citation type="submission" date="2021-08" db="EMBL/GenBank/DDBJ databases">
        <authorList>
            <person name="Peeters C."/>
        </authorList>
    </citation>
    <scope>NUCLEOTIDE SEQUENCE [LARGE SCALE GENOMIC DNA]</scope>
    <source>
        <strain evidence="1 2">LMG 23994</strain>
    </source>
</reference>
<accession>A0ABN7ZRM3</accession>
<sequence>MGNVWRGHRQQRHVFGHYWRVFNLTVAGQSTNSHMIML</sequence>
<evidence type="ECO:0000313" key="2">
    <source>
        <dbReference type="Proteomes" id="UP000701702"/>
    </source>
</evidence>
<proteinExistence type="predicted"/>
<gene>
    <name evidence="1" type="ORF">LMG23994_07065</name>
</gene>
<comment type="caution">
    <text evidence="1">The sequence shown here is derived from an EMBL/GenBank/DDBJ whole genome shotgun (WGS) entry which is preliminary data.</text>
</comment>
<dbReference type="EMBL" id="CAJZAF010000085">
    <property type="protein sequence ID" value="CAG9187620.1"/>
    <property type="molecule type" value="Genomic_DNA"/>
</dbReference>
<organism evidence="1 2">
    <name type="scientific">Cupriavidus pinatubonensis</name>
    <dbReference type="NCBI Taxonomy" id="248026"/>
    <lineage>
        <taxon>Bacteria</taxon>
        <taxon>Pseudomonadati</taxon>
        <taxon>Pseudomonadota</taxon>
        <taxon>Betaproteobacteria</taxon>
        <taxon>Burkholderiales</taxon>
        <taxon>Burkholderiaceae</taxon>
        <taxon>Cupriavidus</taxon>
    </lineage>
</organism>
<protein>
    <submittedName>
        <fullName evidence="1">Uncharacterized protein</fullName>
    </submittedName>
</protein>